<dbReference type="Pfam" id="PF07608">
    <property type="entry name" value="DUF1571"/>
    <property type="match status" value="1"/>
</dbReference>
<reference evidence="3" key="1">
    <citation type="submission" date="2021-05" db="EMBL/GenBank/DDBJ databases">
        <title>Complete genome sequence of the cellulolytic planctomycete Telmatocola sphagniphila SP2T and characterization of the first cellulase from planctomycetes.</title>
        <authorList>
            <person name="Rakitin A.L."/>
            <person name="Beletsky A.V."/>
            <person name="Naumoff D.G."/>
            <person name="Kulichevskaya I.S."/>
            <person name="Mardanov A.V."/>
            <person name="Ravin N.V."/>
            <person name="Dedysh S.N."/>
        </authorList>
    </citation>
    <scope>NUCLEOTIDE SEQUENCE</scope>
    <source>
        <strain evidence="3">SP2T</strain>
    </source>
</reference>
<dbReference type="AlphaFoldDB" id="A0A8E6EZ36"/>
<feature type="compositionally biased region" description="Low complexity" evidence="1">
    <location>
        <begin position="97"/>
        <end position="115"/>
    </location>
</feature>
<gene>
    <name evidence="3" type="ORF">KIH39_05255</name>
</gene>
<feature type="compositionally biased region" description="Polar residues" evidence="1">
    <location>
        <begin position="31"/>
        <end position="40"/>
    </location>
</feature>
<proteinExistence type="predicted"/>
<evidence type="ECO:0000313" key="4">
    <source>
        <dbReference type="Proteomes" id="UP000676194"/>
    </source>
</evidence>
<evidence type="ECO:0000313" key="3">
    <source>
        <dbReference type="EMBL" id="QVL33323.1"/>
    </source>
</evidence>
<accession>A0A8E6EZ36</accession>
<organism evidence="3 4">
    <name type="scientific">Telmatocola sphagniphila</name>
    <dbReference type="NCBI Taxonomy" id="1123043"/>
    <lineage>
        <taxon>Bacteria</taxon>
        <taxon>Pseudomonadati</taxon>
        <taxon>Planctomycetota</taxon>
        <taxon>Planctomycetia</taxon>
        <taxon>Gemmatales</taxon>
        <taxon>Gemmataceae</taxon>
    </lineage>
</organism>
<feature type="transmembrane region" description="Helical" evidence="2">
    <location>
        <begin position="7"/>
        <end position="25"/>
    </location>
</feature>
<evidence type="ECO:0000256" key="2">
    <source>
        <dbReference type="SAM" id="Phobius"/>
    </source>
</evidence>
<sequence>MHGKNRLARWICFTFVLTTIVFPIGCFSSPKRSAISSTPATPLDTYKPLPDPRKAPDPTATPPQANANAATTPTANKNLPPLPKPLNTPADTTPGLTSPAVPTASSPAPATSSPAPILPTLQDPAPTTPQVPKLGPQSNNDSLETKPIARASSVDLPRATEPAVNDIGTLLTSASHRLKSIDTLESKMIMRDIKEGVQQPTEVVRFRHKQSPYSVHMTWIGEQFQGRDILYVSNKYEGKIQMLTAKGDIPLLGPQQVSMPPDDPTLKSRSKHDIRDAGPGYVVRHLLSLWNQQTFASRLHDKGMTERNDHKGPLRLIEEHVPPGDKELPKGGKRQYYFDVDEGSPSLNLPVVIIIVENGGRNAESMLFSNFRCNHLNDADFDIRSLGKR</sequence>
<keyword evidence="2" id="KW-1133">Transmembrane helix</keyword>
<protein>
    <submittedName>
        <fullName evidence="3">DUF1571 domain-containing protein</fullName>
    </submittedName>
</protein>
<feature type="compositionally biased region" description="Low complexity" evidence="1">
    <location>
        <begin position="62"/>
        <end position="79"/>
    </location>
</feature>
<dbReference type="RefSeq" id="WP_213498213.1">
    <property type="nucleotide sequence ID" value="NZ_CP074694.1"/>
</dbReference>
<keyword evidence="2" id="KW-0472">Membrane</keyword>
<feature type="region of interest" description="Disordered" evidence="1">
    <location>
        <begin position="31"/>
        <end position="145"/>
    </location>
</feature>
<keyword evidence="4" id="KW-1185">Reference proteome</keyword>
<dbReference type="InterPro" id="IPR011465">
    <property type="entry name" value="DUF1571"/>
</dbReference>
<name>A0A8E6EZ36_9BACT</name>
<dbReference type="KEGG" id="tsph:KIH39_05255"/>
<evidence type="ECO:0000256" key="1">
    <source>
        <dbReference type="SAM" id="MobiDB-lite"/>
    </source>
</evidence>
<keyword evidence="2" id="KW-0812">Transmembrane</keyword>
<dbReference type="Proteomes" id="UP000676194">
    <property type="component" value="Chromosome"/>
</dbReference>
<dbReference type="EMBL" id="CP074694">
    <property type="protein sequence ID" value="QVL33323.1"/>
    <property type="molecule type" value="Genomic_DNA"/>
</dbReference>